<dbReference type="CDD" id="cd11060">
    <property type="entry name" value="CYP57A1-like"/>
    <property type="match status" value="1"/>
</dbReference>
<evidence type="ECO:0000256" key="1">
    <source>
        <dbReference type="ARBA" id="ARBA00001971"/>
    </source>
</evidence>
<keyword evidence="7" id="KW-1185">Reference proteome</keyword>
<dbReference type="Pfam" id="PF00067">
    <property type="entry name" value="p450"/>
    <property type="match status" value="1"/>
</dbReference>
<name>A0A3D8S9P1_9HELO</name>
<dbReference type="InterPro" id="IPR002401">
    <property type="entry name" value="Cyt_P450_E_grp-I"/>
</dbReference>
<keyword evidence="4 5" id="KW-0349">Heme</keyword>
<gene>
    <name evidence="6" type="ORF">BP5796_04558</name>
</gene>
<keyword evidence="2 4" id="KW-0479">Metal-binding</keyword>
<keyword evidence="5" id="KW-0503">Monooxygenase</keyword>
<evidence type="ECO:0000256" key="5">
    <source>
        <dbReference type="RuleBase" id="RU000461"/>
    </source>
</evidence>
<comment type="cofactor">
    <cofactor evidence="1 4">
        <name>heme</name>
        <dbReference type="ChEBI" id="CHEBI:30413"/>
    </cofactor>
</comment>
<evidence type="ECO:0000313" key="7">
    <source>
        <dbReference type="Proteomes" id="UP000256328"/>
    </source>
</evidence>
<dbReference type="GO" id="GO:0016705">
    <property type="term" value="F:oxidoreductase activity, acting on paired donors, with incorporation or reduction of molecular oxygen"/>
    <property type="evidence" value="ECO:0007669"/>
    <property type="project" value="InterPro"/>
</dbReference>
<dbReference type="Gene3D" id="1.10.630.10">
    <property type="entry name" value="Cytochrome P450"/>
    <property type="match status" value="1"/>
</dbReference>
<reference evidence="6 7" key="1">
    <citation type="journal article" date="2018" name="IMA Fungus">
        <title>IMA Genome-F 9: Draft genome sequence of Annulohypoxylon stygium, Aspergillus mulundensis, Berkeleyomyces basicola (syn. Thielaviopsis basicola), Ceratocystis smalleyi, two Cercospora beticola strains, Coleophoma cylindrospora, Fusarium fracticaudum, Phialophora cf. hyalina, and Morchella septimelata.</title>
        <authorList>
            <person name="Wingfield B.D."/>
            <person name="Bills G.F."/>
            <person name="Dong Y."/>
            <person name="Huang W."/>
            <person name="Nel W.J."/>
            <person name="Swalarsk-Parry B.S."/>
            <person name="Vaghefi N."/>
            <person name="Wilken P.M."/>
            <person name="An Z."/>
            <person name="de Beer Z.W."/>
            <person name="De Vos L."/>
            <person name="Chen L."/>
            <person name="Duong T.A."/>
            <person name="Gao Y."/>
            <person name="Hammerbacher A."/>
            <person name="Kikkert J.R."/>
            <person name="Li Y."/>
            <person name="Li H."/>
            <person name="Li K."/>
            <person name="Li Q."/>
            <person name="Liu X."/>
            <person name="Ma X."/>
            <person name="Naidoo K."/>
            <person name="Pethybridge S.J."/>
            <person name="Sun J."/>
            <person name="Steenkamp E.T."/>
            <person name="van der Nest M.A."/>
            <person name="van Wyk S."/>
            <person name="Wingfield M.J."/>
            <person name="Xiong C."/>
            <person name="Yue Q."/>
            <person name="Zhang X."/>
        </authorList>
    </citation>
    <scope>NUCLEOTIDE SEQUENCE [LARGE SCALE GENOMIC DNA]</scope>
    <source>
        <strain evidence="6 7">BP5796</strain>
    </source>
</reference>
<dbReference type="PANTHER" id="PTHR24305">
    <property type="entry name" value="CYTOCHROME P450"/>
    <property type="match status" value="1"/>
</dbReference>
<dbReference type="AlphaFoldDB" id="A0A3D8S9P1"/>
<dbReference type="FunFam" id="1.10.630.10:FF:000050">
    <property type="entry name" value="Cytochrome P450 monooxygenase"/>
    <property type="match status" value="1"/>
</dbReference>
<dbReference type="InterPro" id="IPR050121">
    <property type="entry name" value="Cytochrome_P450_monoxygenase"/>
</dbReference>
<keyword evidence="3 4" id="KW-0408">Iron</keyword>
<dbReference type="PROSITE" id="PS00086">
    <property type="entry name" value="CYTOCHROME_P450"/>
    <property type="match status" value="1"/>
</dbReference>
<dbReference type="GO" id="GO:0004497">
    <property type="term" value="F:monooxygenase activity"/>
    <property type="evidence" value="ECO:0007669"/>
    <property type="project" value="UniProtKB-KW"/>
</dbReference>
<dbReference type="SUPFAM" id="SSF48264">
    <property type="entry name" value="Cytochrome P450"/>
    <property type="match status" value="1"/>
</dbReference>
<dbReference type="GO" id="GO:0020037">
    <property type="term" value="F:heme binding"/>
    <property type="evidence" value="ECO:0007669"/>
    <property type="project" value="InterPro"/>
</dbReference>
<evidence type="ECO:0000256" key="4">
    <source>
        <dbReference type="PIRSR" id="PIRSR602401-1"/>
    </source>
</evidence>
<evidence type="ECO:0000256" key="3">
    <source>
        <dbReference type="ARBA" id="ARBA00023004"/>
    </source>
</evidence>
<organism evidence="6 7">
    <name type="scientific">Coleophoma crateriformis</name>
    <dbReference type="NCBI Taxonomy" id="565419"/>
    <lineage>
        <taxon>Eukaryota</taxon>
        <taxon>Fungi</taxon>
        <taxon>Dikarya</taxon>
        <taxon>Ascomycota</taxon>
        <taxon>Pezizomycotina</taxon>
        <taxon>Leotiomycetes</taxon>
        <taxon>Helotiales</taxon>
        <taxon>Dermateaceae</taxon>
        <taxon>Coleophoma</taxon>
    </lineage>
</organism>
<comment type="similarity">
    <text evidence="5">Belongs to the cytochrome P450 family.</text>
</comment>
<dbReference type="GO" id="GO:0005506">
    <property type="term" value="F:iron ion binding"/>
    <property type="evidence" value="ECO:0007669"/>
    <property type="project" value="InterPro"/>
</dbReference>
<dbReference type="PANTHER" id="PTHR24305:SF190">
    <property type="entry name" value="P450, PUTATIVE (EUROFUNG)-RELATED"/>
    <property type="match status" value="1"/>
</dbReference>
<accession>A0A3D8S9P1</accession>
<keyword evidence="5" id="KW-0560">Oxidoreductase</keyword>
<dbReference type="PRINTS" id="PR00385">
    <property type="entry name" value="P450"/>
</dbReference>
<dbReference type="InterPro" id="IPR001128">
    <property type="entry name" value="Cyt_P450"/>
</dbReference>
<dbReference type="EMBL" id="PDLN01000006">
    <property type="protein sequence ID" value="RDW83067.1"/>
    <property type="molecule type" value="Genomic_DNA"/>
</dbReference>
<evidence type="ECO:0000313" key="6">
    <source>
        <dbReference type="EMBL" id="RDW83067.1"/>
    </source>
</evidence>
<evidence type="ECO:0000256" key="2">
    <source>
        <dbReference type="ARBA" id="ARBA00022723"/>
    </source>
</evidence>
<dbReference type="InterPro" id="IPR017972">
    <property type="entry name" value="Cyt_P450_CS"/>
</dbReference>
<dbReference type="Proteomes" id="UP000256328">
    <property type="component" value="Unassembled WGS sequence"/>
</dbReference>
<dbReference type="OrthoDB" id="3934656at2759"/>
<comment type="caution">
    <text evidence="6">The sequence shown here is derived from an EMBL/GenBank/DDBJ whole genome shotgun (WGS) entry which is preliminary data.</text>
</comment>
<dbReference type="InterPro" id="IPR036396">
    <property type="entry name" value="Cyt_P450_sf"/>
</dbReference>
<sequence length="507" mass="57181">MLSTILTLLPAIWAPGAVGLLLAYYILPALLDPLRDIPGPFLARFSRLWYFLEIYKGSYEITDIDLHKRHGSIVRIAPSEYSIEDPEAAKIIYGHGSTFLKAPWYSAWTPPYPNMANLFSDSDPHRHAFQRRKFATSYTMSSMVGYENLVNDCMDLIAQRFSELAKLGKSFDLAHWLQCYAFDVIGDITFANRFGFLDMGEDKGGVFQAIDTRSAYSTFAGVFPRIHKLVFPWLPKTGGYGYVLEYTKTQIAKRQSELRDPKSSSTDGPPDIMTKILNAHEADSEKMTRQDMVTMCQSNIGAGSDTTAITLSSIFYHLIQHPQTMRKLQHEIDTAHVAGTISDPITFKEAQGLPYLQAVIKEGLRIHPATGLGLQRIVPNPGMHISGHFFPGGSSVGINAWVAHQNTSIYGPDASAWRPERWIEFEEQGRTGEVEKYFLSFGLGSRTCFGKNISLLEMSKLVPFVLMRFDFRLAAEEMQDGVWATKNRWFVKVVDFRVRVSERIKEG</sequence>
<evidence type="ECO:0008006" key="8">
    <source>
        <dbReference type="Google" id="ProtNLM"/>
    </source>
</evidence>
<feature type="binding site" description="axial binding residue" evidence="4">
    <location>
        <position position="448"/>
    </location>
    <ligand>
        <name>heme</name>
        <dbReference type="ChEBI" id="CHEBI:30413"/>
    </ligand>
    <ligandPart>
        <name>Fe</name>
        <dbReference type="ChEBI" id="CHEBI:18248"/>
    </ligandPart>
</feature>
<dbReference type="PRINTS" id="PR00463">
    <property type="entry name" value="EP450I"/>
</dbReference>
<proteinExistence type="inferred from homology"/>
<protein>
    <recommendedName>
        <fullName evidence="8">Cytochrome P450</fullName>
    </recommendedName>
</protein>